<dbReference type="InterPro" id="IPR027417">
    <property type="entry name" value="P-loop_NTPase"/>
</dbReference>
<accession>A0A2I2FG53</accession>
<dbReference type="Pfam" id="PF22942">
    <property type="entry name" value="DUF7025"/>
    <property type="match status" value="1"/>
</dbReference>
<protein>
    <submittedName>
        <fullName evidence="3">P-loop containing nucleoside triphosphate hydrolase protein</fullName>
    </submittedName>
</protein>
<dbReference type="PANTHER" id="PTHR46411">
    <property type="entry name" value="FAMILY ATPASE, PUTATIVE-RELATED"/>
    <property type="match status" value="1"/>
</dbReference>
<dbReference type="GO" id="GO:0005524">
    <property type="term" value="F:ATP binding"/>
    <property type="evidence" value="ECO:0007669"/>
    <property type="project" value="InterPro"/>
</dbReference>
<keyword evidence="4" id="KW-1185">Reference proteome</keyword>
<dbReference type="InterPro" id="IPR054289">
    <property type="entry name" value="DUF7025"/>
</dbReference>
<proteinExistence type="predicted"/>
<dbReference type="OrthoDB" id="10042665at2759"/>
<dbReference type="RefSeq" id="XP_024673614.1">
    <property type="nucleotide sequence ID" value="XM_024816227.1"/>
</dbReference>
<reference evidence="3 4" key="1">
    <citation type="submission" date="2017-12" db="EMBL/GenBank/DDBJ databases">
        <authorList>
            <consortium name="DOE Joint Genome Institute"/>
            <person name="Haridas S."/>
            <person name="Kjaerbolling I."/>
            <person name="Vesth T.C."/>
            <person name="Frisvad J.C."/>
            <person name="Nybo J.L."/>
            <person name="Theobald S."/>
            <person name="Kuo A."/>
            <person name="Bowyer P."/>
            <person name="Matsuda Y."/>
            <person name="Mondo S."/>
            <person name="Lyhne E.K."/>
            <person name="Kogle M.E."/>
            <person name="Clum A."/>
            <person name="Lipzen A."/>
            <person name="Salamov A."/>
            <person name="Ngan C.Y."/>
            <person name="Daum C."/>
            <person name="Chiniquy J."/>
            <person name="Barry K."/>
            <person name="LaButti K."/>
            <person name="Simmons B.A."/>
            <person name="Magnuson J.K."/>
            <person name="Mortensen U.H."/>
            <person name="Larsen T.O."/>
            <person name="Grigoriev I.V."/>
            <person name="Baker S.E."/>
            <person name="Andersen M.R."/>
            <person name="Nordberg H.P."/>
            <person name="Cantor M.N."/>
            <person name="Hua S.X."/>
        </authorList>
    </citation>
    <scope>NUCLEOTIDE SEQUENCE [LARGE SCALE GENOMIC DNA]</scope>
    <source>
        <strain evidence="3 4">CBS 102.13</strain>
    </source>
</reference>
<dbReference type="Pfam" id="PF00004">
    <property type="entry name" value="AAA"/>
    <property type="match status" value="1"/>
</dbReference>
<evidence type="ECO:0000256" key="1">
    <source>
        <dbReference type="SAM" id="MobiDB-lite"/>
    </source>
</evidence>
<evidence type="ECO:0000313" key="3">
    <source>
        <dbReference type="EMBL" id="PLB39602.1"/>
    </source>
</evidence>
<dbReference type="Proteomes" id="UP000234585">
    <property type="component" value="Unassembled WGS sequence"/>
</dbReference>
<organism evidence="3 4">
    <name type="scientific">Aspergillus candidus</name>
    <dbReference type="NCBI Taxonomy" id="41067"/>
    <lineage>
        <taxon>Eukaryota</taxon>
        <taxon>Fungi</taxon>
        <taxon>Dikarya</taxon>
        <taxon>Ascomycota</taxon>
        <taxon>Pezizomycotina</taxon>
        <taxon>Eurotiomycetes</taxon>
        <taxon>Eurotiomycetidae</taxon>
        <taxon>Eurotiales</taxon>
        <taxon>Aspergillaceae</taxon>
        <taxon>Aspergillus</taxon>
        <taxon>Aspergillus subgen. Circumdati</taxon>
    </lineage>
</organism>
<evidence type="ECO:0000259" key="2">
    <source>
        <dbReference type="SMART" id="SM00382"/>
    </source>
</evidence>
<dbReference type="SUPFAM" id="SSF52540">
    <property type="entry name" value="P-loop containing nucleoside triphosphate hydrolases"/>
    <property type="match status" value="1"/>
</dbReference>
<keyword evidence="3" id="KW-0378">Hydrolase</keyword>
<dbReference type="Gene3D" id="3.40.50.300">
    <property type="entry name" value="P-loop containing nucleotide triphosphate hydrolases"/>
    <property type="match status" value="1"/>
</dbReference>
<dbReference type="STRING" id="41067.A0A2I2FG53"/>
<dbReference type="CDD" id="cd19481">
    <property type="entry name" value="RecA-like_protease"/>
    <property type="match status" value="1"/>
</dbReference>
<dbReference type="PANTHER" id="PTHR46411:SF3">
    <property type="entry name" value="AAA+ ATPASE DOMAIN-CONTAINING PROTEIN"/>
    <property type="match status" value="1"/>
</dbReference>
<dbReference type="GeneID" id="36523387"/>
<dbReference type="SMART" id="SM00382">
    <property type="entry name" value="AAA"/>
    <property type="match status" value="1"/>
</dbReference>
<feature type="region of interest" description="Disordered" evidence="1">
    <location>
        <begin position="1"/>
        <end position="85"/>
    </location>
</feature>
<feature type="compositionally biased region" description="Basic and acidic residues" evidence="1">
    <location>
        <begin position="76"/>
        <end position="85"/>
    </location>
</feature>
<dbReference type="InterPro" id="IPR003593">
    <property type="entry name" value="AAA+_ATPase"/>
</dbReference>
<dbReference type="GO" id="GO:0016887">
    <property type="term" value="F:ATP hydrolysis activity"/>
    <property type="evidence" value="ECO:0007669"/>
    <property type="project" value="InterPro"/>
</dbReference>
<feature type="compositionally biased region" description="Acidic residues" evidence="1">
    <location>
        <begin position="17"/>
        <end position="47"/>
    </location>
</feature>
<dbReference type="InterPro" id="IPR003959">
    <property type="entry name" value="ATPase_AAA_core"/>
</dbReference>
<sequence length="663" mass="74275">MEFFRPFWESSHKDSPDNDTLDNDGPDDNIPDNDTLDNDGPDNDGYDSDSSAGTVGVGLQYIQPSSTNARPASQEAKSDASTEDMKAVVEHVHEIRGQESVLGKPFEYRTRRSGASLLLNKSDEGVLALRRVFTEDCKTLIDTFLDVQSPLILRALMEAIPEEKARLESKPSFKWPCDRLFRNRWKIHDAAVNEGELCVKHVAVLLDFILEEYQSRLRDIDAMLPKGTASFDILADAFSPGDMVVDGVSEGARAYRVTSSYYTSSLPREVPNGSVTFVIEYEYVDYDGQTFGTVSRHADIARFEGIRYLTELALIPFGSHPNTEALRRTLMRRGLQFEELKGHHFKAYWDPRSEAPVRVVVNTLVIRGLEPRMRVKVNDMSARLDSGQLKVEDLMICTDKIPYFSLDEKAFLWGDPEHFETIEFNGELWDELILPESTKRVLRCMTANHLKGHKFNDVIAGKGKGRVVLLHGPPGVGKTLTVEAIAEHIERPLYTITPGELGVSSVDIERNLRRALDISTALRAILLLDEADIYMEQRVPGNIAHNATIAAFLRLLEYHQGVMYLTTSRPHLIDTSFHSRLHYCVNVPIPSGNDRKEIWANFVRRTGGIKLPPKELGEIALQTLSGRQIRNTLSMCTGLVAEEGNVGPKTIGAILTTMGYDQG</sequence>
<feature type="domain" description="AAA+ ATPase" evidence="2">
    <location>
        <begin position="464"/>
        <end position="588"/>
    </location>
</feature>
<gene>
    <name evidence="3" type="ORF">BDW47DRAFT_124293</name>
</gene>
<dbReference type="EMBL" id="KZ559128">
    <property type="protein sequence ID" value="PLB39602.1"/>
    <property type="molecule type" value="Genomic_DNA"/>
</dbReference>
<name>A0A2I2FG53_ASPCN</name>
<dbReference type="AlphaFoldDB" id="A0A2I2FG53"/>
<feature type="compositionally biased region" description="Polar residues" evidence="1">
    <location>
        <begin position="62"/>
        <end position="71"/>
    </location>
</feature>
<evidence type="ECO:0000313" key="4">
    <source>
        <dbReference type="Proteomes" id="UP000234585"/>
    </source>
</evidence>